<dbReference type="EMBL" id="JAEVFJ010000046">
    <property type="protein sequence ID" value="KAH8084362.1"/>
    <property type="molecule type" value="Genomic_DNA"/>
</dbReference>
<dbReference type="Gene3D" id="3.40.50.1000">
    <property type="entry name" value="HAD superfamily/HAD-like"/>
    <property type="match status" value="1"/>
</dbReference>
<protein>
    <submittedName>
        <fullName evidence="3">HAD-like protein</fullName>
    </submittedName>
</protein>
<dbReference type="SUPFAM" id="SSF56784">
    <property type="entry name" value="HAD-like"/>
    <property type="match status" value="1"/>
</dbReference>
<dbReference type="InterPro" id="IPR036412">
    <property type="entry name" value="HAD-like_sf"/>
</dbReference>
<evidence type="ECO:0000256" key="1">
    <source>
        <dbReference type="ARBA" id="ARBA00022801"/>
    </source>
</evidence>
<dbReference type="AlphaFoldDB" id="A0A8K0XKT9"/>
<keyword evidence="1" id="KW-0378">Hydrolase</keyword>
<evidence type="ECO:0000313" key="4">
    <source>
        <dbReference type="Proteomes" id="UP000813824"/>
    </source>
</evidence>
<keyword evidence="4" id="KW-1185">Reference proteome</keyword>
<sequence>MASEFNPLKYKALIFDVYSTLIDWENGVYEGVKPLLDRVNPALAKSKRDALFAYFSVEDDLQARYPTMLYADILARAHAELATRSSNKPSPPETIAASTATATSEVSAHTKGGTVPSTTGAVGTSQSVEDDSVDPSQAEHVAFGKSIPTWKPFPDTIPALAYLSTKFKLIVLSNVDRESFKGTQSVLETSDPENPFHFDAVYTAQDIGSYKPNPANFEYALNKLKEEFGVEKSEVLVVAASLTHDHVPANTLGITSVFIDRNAVSLNLDPEVARYDAKFPTLGAFAKEVEKRASHKA</sequence>
<organism evidence="3 4">
    <name type="scientific">Cristinia sonorae</name>
    <dbReference type="NCBI Taxonomy" id="1940300"/>
    <lineage>
        <taxon>Eukaryota</taxon>
        <taxon>Fungi</taxon>
        <taxon>Dikarya</taxon>
        <taxon>Basidiomycota</taxon>
        <taxon>Agaricomycotina</taxon>
        <taxon>Agaricomycetes</taxon>
        <taxon>Agaricomycetidae</taxon>
        <taxon>Agaricales</taxon>
        <taxon>Pleurotineae</taxon>
        <taxon>Stephanosporaceae</taxon>
        <taxon>Cristinia</taxon>
    </lineage>
</organism>
<accession>A0A8K0XKT9</accession>
<proteinExistence type="predicted"/>
<evidence type="ECO:0000313" key="3">
    <source>
        <dbReference type="EMBL" id="KAH8084362.1"/>
    </source>
</evidence>
<feature type="region of interest" description="Disordered" evidence="2">
    <location>
        <begin position="82"/>
        <end position="136"/>
    </location>
</feature>
<dbReference type="PANTHER" id="PTHR43316">
    <property type="entry name" value="HYDROLASE, HALOACID DELAHOGENASE-RELATED"/>
    <property type="match status" value="1"/>
</dbReference>
<dbReference type="SFLD" id="SFLDS00003">
    <property type="entry name" value="Haloacid_Dehalogenase"/>
    <property type="match status" value="1"/>
</dbReference>
<dbReference type="Proteomes" id="UP000813824">
    <property type="component" value="Unassembled WGS sequence"/>
</dbReference>
<comment type="caution">
    <text evidence="3">The sequence shown here is derived from an EMBL/GenBank/DDBJ whole genome shotgun (WGS) entry which is preliminary data.</text>
</comment>
<evidence type="ECO:0000256" key="2">
    <source>
        <dbReference type="SAM" id="MobiDB-lite"/>
    </source>
</evidence>
<dbReference type="Gene3D" id="1.10.150.750">
    <property type="match status" value="1"/>
</dbReference>
<name>A0A8K0XKT9_9AGAR</name>
<dbReference type="OrthoDB" id="20198at2759"/>
<dbReference type="PANTHER" id="PTHR43316:SF9">
    <property type="entry name" value="ACID DEHALOGENASE, PUTATIVE (AFU_ORTHOLOGUE AFUA_6G14460)-RELATED"/>
    <property type="match status" value="1"/>
</dbReference>
<reference evidence="3" key="1">
    <citation type="journal article" date="2021" name="New Phytol.">
        <title>Evolutionary innovations through gain and loss of genes in the ectomycorrhizal Boletales.</title>
        <authorList>
            <person name="Wu G."/>
            <person name="Miyauchi S."/>
            <person name="Morin E."/>
            <person name="Kuo A."/>
            <person name="Drula E."/>
            <person name="Varga T."/>
            <person name="Kohler A."/>
            <person name="Feng B."/>
            <person name="Cao Y."/>
            <person name="Lipzen A."/>
            <person name="Daum C."/>
            <person name="Hundley H."/>
            <person name="Pangilinan J."/>
            <person name="Johnson J."/>
            <person name="Barry K."/>
            <person name="LaButti K."/>
            <person name="Ng V."/>
            <person name="Ahrendt S."/>
            <person name="Min B."/>
            <person name="Choi I.G."/>
            <person name="Park H."/>
            <person name="Plett J.M."/>
            <person name="Magnuson J."/>
            <person name="Spatafora J.W."/>
            <person name="Nagy L.G."/>
            <person name="Henrissat B."/>
            <person name="Grigoriev I.V."/>
            <person name="Yang Z.L."/>
            <person name="Xu J."/>
            <person name="Martin F.M."/>
        </authorList>
    </citation>
    <scope>NUCLEOTIDE SEQUENCE</scope>
    <source>
        <strain evidence="3">KKN 215</strain>
    </source>
</reference>
<dbReference type="InterPro" id="IPR023214">
    <property type="entry name" value="HAD_sf"/>
</dbReference>
<gene>
    <name evidence="3" type="ORF">BXZ70DRAFT_1068050</name>
</gene>
<feature type="compositionally biased region" description="Low complexity" evidence="2">
    <location>
        <begin position="94"/>
        <end position="110"/>
    </location>
</feature>
<dbReference type="SFLD" id="SFLDG01129">
    <property type="entry name" value="C1.5:_HAD__Beta-PGM__Phosphata"/>
    <property type="match status" value="1"/>
</dbReference>
<dbReference type="InterPro" id="IPR051540">
    <property type="entry name" value="S-2-haloacid_dehalogenase"/>
</dbReference>
<dbReference type="GO" id="GO:0016787">
    <property type="term" value="F:hydrolase activity"/>
    <property type="evidence" value="ECO:0007669"/>
    <property type="project" value="UniProtKB-KW"/>
</dbReference>
<feature type="compositionally biased region" description="Polar residues" evidence="2">
    <location>
        <begin position="115"/>
        <end position="127"/>
    </location>
</feature>
<dbReference type="Pfam" id="PF00702">
    <property type="entry name" value="Hydrolase"/>
    <property type="match status" value="1"/>
</dbReference>